<dbReference type="GO" id="GO:0004527">
    <property type="term" value="F:exonuclease activity"/>
    <property type="evidence" value="ECO:0007669"/>
    <property type="project" value="UniProtKB-KW"/>
</dbReference>
<dbReference type="InterPro" id="IPR008964">
    <property type="entry name" value="Invasin/intimin_cell_adhesion"/>
</dbReference>
<evidence type="ECO:0000259" key="2">
    <source>
        <dbReference type="SMART" id="SM00635"/>
    </source>
</evidence>
<evidence type="ECO:0000313" key="3">
    <source>
        <dbReference type="EMBL" id="SEA19526.1"/>
    </source>
</evidence>
<dbReference type="SMART" id="SM00635">
    <property type="entry name" value="BID_2"/>
    <property type="match status" value="2"/>
</dbReference>
<name>A0A1H3Z752_9BACT</name>
<dbReference type="PANTHER" id="PTHR41349">
    <property type="match status" value="1"/>
</dbReference>
<feature type="chain" id="PRO_5010223720" evidence="1">
    <location>
        <begin position="19"/>
        <end position="539"/>
    </location>
</feature>
<organism evidence="3 4">
    <name type="scientific">Alistipes timonensis JC136</name>
    <dbReference type="NCBI Taxonomy" id="1033731"/>
    <lineage>
        <taxon>Bacteria</taxon>
        <taxon>Pseudomonadati</taxon>
        <taxon>Bacteroidota</taxon>
        <taxon>Bacteroidia</taxon>
        <taxon>Bacteroidales</taxon>
        <taxon>Rikenellaceae</taxon>
        <taxon>Alistipes</taxon>
    </lineage>
</organism>
<keyword evidence="3" id="KW-0540">Nuclease</keyword>
<dbReference type="Pfam" id="PF02368">
    <property type="entry name" value="Big_2"/>
    <property type="match status" value="2"/>
</dbReference>
<dbReference type="AlphaFoldDB" id="A0A1H3Z752"/>
<evidence type="ECO:0000313" key="4">
    <source>
        <dbReference type="Proteomes" id="UP000183253"/>
    </source>
</evidence>
<accession>A0A1H3Z752</accession>
<dbReference type="Gene3D" id="3.60.10.10">
    <property type="entry name" value="Endonuclease/exonuclease/phosphatase"/>
    <property type="match status" value="1"/>
</dbReference>
<dbReference type="SUPFAM" id="SSF56219">
    <property type="entry name" value="DNase I-like"/>
    <property type="match status" value="1"/>
</dbReference>
<dbReference type="InterPro" id="IPR005135">
    <property type="entry name" value="Endo/exonuclease/phosphatase"/>
</dbReference>
<dbReference type="Pfam" id="PF03372">
    <property type="entry name" value="Exo_endo_phos"/>
    <property type="match status" value="1"/>
</dbReference>
<keyword evidence="1" id="KW-0732">Signal</keyword>
<dbReference type="PANTHER" id="PTHR41349:SF1">
    <property type="entry name" value="PROTEIN CBG08683"/>
    <property type="match status" value="1"/>
</dbReference>
<keyword evidence="3" id="KW-0378">Hydrolase</keyword>
<dbReference type="Proteomes" id="UP000183253">
    <property type="component" value="Unassembled WGS sequence"/>
</dbReference>
<keyword evidence="3" id="KW-0255">Endonuclease</keyword>
<protein>
    <submittedName>
        <fullName evidence="3">Endonuclease/Exonuclease/phosphatase family protein</fullName>
    </submittedName>
</protein>
<dbReference type="GO" id="GO:0004519">
    <property type="term" value="F:endonuclease activity"/>
    <property type="evidence" value="ECO:0007669"/>
    <property type="project" value="UniProtKB-KW"/>
</dbReference>
<dbReference type="Gene3D" id="2.60.40.1080">
    <property type="match status" value="2"/>
</dbReference>
<feature type="domain" description="BIG2" evidence="2">
    <location>
        <begin position="121"/>
        <end position="199"/>
    </location>
</feature>
<feature type="signal peptide" evidence="1">
    <location>
        <begin position="1"/>
        <end position="18"/>
    </location>
</feature>
<dbReference type="PROSITE" id="PS51257">
    <property type="entry name" value="PROKAR_LIPOPROTEIN"/>
    <property type="match status" value="1"/>
</dbReference>
<dbReference type="RefSeq" id="WP_010264090.1">
    <property type="nucleotide sequence ID" value="NZ_CAEG01000012.1"/>
</dbReference>
<keyword evidence="4" id="KW-1185">Reference proteome</keyword>
<dbReference type="InterPro" id="IPR036691">
    <property type="entry name" value="Endo/exonu/phosph_ase_sf"/>
</dbReference>
<keyword evidence="3" id="KW-0269">Exonuclease</keyword>
<sequence>MKSNILRYAMLVCLSASAVTVSCSESKSGDTPEDPGKLTAITLTPSPLSLTVGQSAQLTAAATPATASLEGLRWSSEDSKIARAGDDGTIEGVAVGKTTVRAKCGDVTASCEVTVTAAPIVLEKIELSVSIASVATGKTLDVTAKLVPENAAVEGPVVWKSDDTSKATVDQNGRITGVAEGRTVISATLGSVSASCDIEVYSPAAVREFTFLQLNLWEGIANVNNGQEALIKQLAELKPDAASFCEFTSEDNARTILTAVAAELYKRTGIRYTYTCKGGSGTRGLLTRHPVLSTDAVNGNLWFYRTVVDFYGQQMAIYASHAYHMYYACYLPRGYGDGSSPYGWDKLANGPITDIDFILDREEKSGRTQIAKDLTADTRAQQAQGRLCIFGGDLNQPSHLDWTEAMKDKYEHNGCVVAWPISTTCYADGMKDAYREVYPDPVTHPAVTWPVNNKDARKETQWAAEADERDRIDFVYYRPDAKFAPKKAQIMGPSSMISKSAVVEDQFVDKAEELIEPVGGVWPSDHRGLFITFEVQFPQ</sequence>
<feature type="domain" description="BIG2" evidence="2">
    <location>
        <begin position="37"/>
        <end position="114"/>
    </location>
</feature>
<dbReference type="OrthoDB" id="9794261at2"/>
<reference evidence="3 4" key="1">
    <citation type="submission" date="2016-10" db="EMBL/GenBank/DDBJ databases">
        <authorList>
            <person name="de Groot N.N."/>
        </authorList>
    </citation>
    <scope>NUCLEOTIDE SEQUENCE [LARGE SCALE GENOMIC DNA]</scope>
    <source>
        <strain evidence="3 4">DSM 25383</strain>
    </source>
</reference>
<gene>
    <name evidence="3" type="ORF">SAMN05444145_102112</name>
</gene>
<dbReference type="InterPro" id="IPR003343">
    <property type="entry name" value="Big_2"/>
</dbReference>
<dbReference type="EMBL" id="FNRI01000002">
    <property type="protein sequence ID" value="SEA19526.1"/>
    <property type="molecule type" value="Genomic_DNA"/>
</dbReference>
<evidence type="ECO:0000256" key="1">
    <source>
        <dbReference type="SAM" id="SignalP"/>
    </source>
</evidence>
<dbReference type="SUPFAM" id="SSF49373">
    <property type="entry name" value="Invasin/intimin cell-adhesion fragments"/>
    <property type="match status" value="2"/>
</dbReference>
<dbReference type="STRING" id="1033731.SAMN05444145_102112"/>
<proteinExistence type="predicted"/>